<dbReference type="Gene3D" id="2.60.120.10">
    <property type="entry name" value="Jelly Rolls"/>
    <property type="match status" value="1"/>
</dbReference>
<keyword evidence="1" id="KW-0963">Cytoplasm</keyword>
<dbReference type="PANTHER" id="PTHR46796">
    <property type="entry name" value="HTH-TYPE TRANSCRIPTIONAL ACTIVATOR RHAS-RELATED"/>
    <property type="match status" value="1"/>
</dbReference>
<evidence type="ECO:0000259" key="6">
    <source>
        <dbReference type="PROSITE" id="PS01124"/>
    </source>
</evidence>
<comment type="caution">
    <text evidence="7">The sequence shown here is derived from an EMBL/GenBank/DDBJ whole genome shotgun (WGS) entry which is preliminary data.</text>
</comment>
<dbReference type="Proteomes" id="UP000886884">
    <property type="component" value="Unassembled WGS sequence"/>
</dbReference>
<protein>
    <submittedName>
        <fullName evidence="7">Helix-turn-helix transcriptional regulator</fullName>
    </submittedName>
</protein>
<dbReference type="InterPro" id="IPR018062">
    <property type="entry name" value="HTH_AraC-typ_CS"/>
</dbReference>
<dbReference type="PANTHER" id="PTHR46796:SF13">
    <property type="entry name" value="HTH-TYPE TRANSCRIPTIONAL ACTIVATOR RHAS"/>
    <property type="match status" value="1"/>
</dbReference>
<keyword evidence="5" id="KW-0804">Transcription</keyword>
<reference evidence="7" key="2">
    <citation type="journal article" date="2021" name="PeerJ">
        <title>Extensive microbial diversity within the chicken gut microbiome revealed by metagenomics and culture.</title>
        <authorList>
            <person name="Gilroy R."/>
            <person name="Ravi A."/>
            <person name="Getino M."/>
            <person name="Pursley I."/>
            <person name="Horton D.L."/>
            <person name="Alikhan N.F."/>
            <person name="Baker D."/>
            <person name="Gharbi K."/>
            <person name="Hall N."/>
            <person name="Watson M."/>
            <person name="Adriaenssens E.M."/>
            <person name="Foster-Nyarko E."/>
            <person name="Jarju S."/>
            <person name="Secka A."/>
            <person name="Antonio M."/>
            <person name="Oren A."/>
            <person name="Chaudhuri R.R."/>
            <person name="La Ragione R."/>
            <person name="Hildebrand F."/>
            <person name="Pallen M.J."/>
        </authorList>
    </citation>
    <scope>NUCLEOTIDE SEQUENCE</scope>
    <source>
        <strain evidence="7">CHK183-6373</strain>
    </source>
</reference>
<evidence type="ECO:0000256" key="5">
    <source>
        <dbReference type="ARBA" id="ARBA00023163"/>
    </source>
</evidence>
<dbReference type="SUPFAM" id="SSF46689">
    <property type="entry name" value="Homeodomain-like"/>
    <property type="match status" value="1"/>
</dbReference>
<dbReference type="Pfam" id="PF02311">
    <property type="entry name" value="AraC_binding"/>
    <property type="match status" value="1"/>
</dbReference>
<gene>
    <name evidence="7" type="ORF">IAA64_05290</name>
</gene>
<dbReference type="AlphaFoldDB" id="A0A9D1P6B4"/>
<dbReference type="GO" id="GO:0043565">
    <property type="term" value="F:sequence-specific DNA binding"/>
    <property type="evidence" value="ECO:0007669"/>
    <property type="project" value="InterPro"/>
</dbReference>
<evidence type="ECO:0000256" key="1">
    <source>
        <dbReference type="ARBA" id="ARBA00022490"/>
    </source>
</evidence>
<dbReference type="InterPro" id="IPR009057">
    <property type="entry name" value="Homeodomain-like_sf"/>
</dbReference>
<dbReference type="PROSITE" id="PS01124">
    <property type="entry name" value="HTH_ARAC_FAMILY_2"/>
    <property type="match status" value="1"/>
</dbReference>
<evidence type="ECO:0000256" key="4">
    <source>
        <dbReference type="ARBA" id="ARBA00023159"/>
    </source>
</evidence>
<keyword evidence="3" id="KW-0238">DNA-binding</keyword>
<dbReference type="InterPro" id="IPR003313">
    <property type="entry name" value="AraC-bd"/>
</dbReference>
<sequence length="263" mass="29467">MFAEINRSESGNLPARPITIGENAFQGKIDRPQGFDTHQFLWVVKGSGRFWASGETRALGQGYGLFTRVNVRHGYESAGGQFHTMWVTFTGAEALLDAYGVGDWMFFAAPDFLSSSTEQLERLCQNAATAMVRSAHTYTWAVELLEALFPRGETLRERVNRFLEQEYARALSLEEIAQSVGMSRFALCHAYAAEAGTTVMNALNQIRVQKAKRFLRYTASQISQIGRMCGFESASYFAKEFRKRTGVSPSEYRTGFGREKGRG</sequence>
<dbReference type="PROSITE" id="PS00041">
    <property type="entry name" value="HTH_ARAC_FAMILY_1"/>
    <property type="match status" value="1"/>
</dbReference>
<evidence type="ECO:0000256" key="3">
    <source>
        <dbReference type="ARBA" id="ARBA00023125"/>
    </source>
</evidence>
<dbReference type="GO" id="GO:0003700">
    <property type="term" value="F:DNA-binding transcription factor activity"/>
    <property type="evidence" value="ECO:0007669"/>
    <property type="project" value="InterPro"/>
</dbReference>
<evidence type="ECO:0000313" key="7">
    <source>
        <dbReference type="EMBL" id="HIV27359.1"/>
    </source>
</evidence>
<dbReference type="InterPro" id="IPR020449">
    <property type="entry name" value="Tscrpt_reg_AraC-type_HTH"/>
</dbReference>
<dbReference type="SUPFAM" id="SSF51215">
    <property type="entry name" value="Regulatory protein AraC"/>
    <property type="match status" value="1"/>
</dbReference>
<evidence type="ECO:0000313" key="8">
    <source>
        <dbReference type="Proteomes" id="UP000886884"/>
    </source>
</evidence>
<accession>A0A9D1P6B4</accession>
<dbReference type="Pfam" id="PF12833">
    <property type="entry name" value="HTH_18"/>
    <property type="match status" value="1"/>
</dbReference>
<organism evidence="7 8">
    <name type="scientific">Candidatus Ornithocaccomicrobium faecavium</name>
    <dbReference type="NCBI Taxonomy" id="2840890"/>
    <lineage>
        <taxon>Bacteria</taxon>
        <taxon>Bacillati</taxon>
        <taxon>Bacillota</taxon>
        <taxon>Clostridia</taxon>
        <taxon>Candidatus Ornithocaccomicrobium</taxon>
    </lineage>
</organism>
<name>A0A9D1P6B4_9FIRM</name>
<feature type="domain" description="HTH araC/xylS-type" evidence="6">
    <location>
        <begin position="157"/>
        <end position="255"/>
    </location>
</feature>
<dbReference type="InterPro" id="IPR014710">
    <property type="entry name" value="RmlC-like_jellyroll"/>
</dbReference>
<evidence type="ECO:0000256" key="2">
    <source>
        <dbReference type="ARBA" id="ARBA00023015"/>
    </source>
</evidence>
<dbReference type="EMBL" id="DVOT01000092">
    <property type="protein sequence ID" value="HIV27359.1"/>
    <property type="molecule type" value="Genomic_DNA"/>
</dbReference>
<dbReference type="InterPro" id="IPR037923">
    <property type="entry name" value="HTH-like"/>
</dbReference>
<reference evidence="7" key="1">
    <citation type="submission" date="2020-10" db="EMBL/GenBank/DDBJ databases">
        <authorList>
            <person name="Gilroy R."/>
        </authorList>
    </citation>
    <scope>NUCLEOTIDE SEQUENCE</scope>
    <source>
        <strain evidence="7">CHK183-6373</strain>
    </source>
</reference>
<dbReference type="PRINTS" id="PR00032">
    <property type="entry name" value="HTHARAC"/>
</dbReference>
<dbReference type="InterPro" id="IPR018060">
    <property type="entry name" value="HTH_AraC"/>
</dbReference>
<dbReference type="InterPro" id="IPR050204">
    <property type="entry name" value="AraC_XylS_family_regulators"/>
</dbReference>
<keyword evidence="2" id="KW-0805">Transcription regulation</keyword>
<dbReference type="Gene3D" id="1.10.10.60">
    <property type="entry name" value="Homeodomain-like"/>
    <property type="match status" value="1"/>
</dbReference>
<keyword evidence="4" id="KW-0010">Activator</keyword>
<dbReference type="SMART" id="SM00342">
    <property type="entry name" value="HTH_ARAC"/>
    <property type="match status" value="1"/>
</dbReference>
<proteinExistence type="predicted"/>